<dbReference type="AlphaFoldDB" id="A0A8H3GTG1"/>
<dbReference type="EMBL" id="CAJMWS010000823">
    <property type="protein sequence ID" value="CAE6465269.1"/>
    <property type="molecule type" value="Genomic_DNA"/>
</dbReference>
<feature type="chain" id="PRO_5034948886" evidence="1">
    <location>
        <begin position="20"/>
        <end position="176"/>
    </location>
</feature>
<reference evidence="2" key="1">
    <citation type="submission" date="2021-01" db="EMBL/GenBank/DDBJ databases">
        <authorList>
            <person name="Kaushik A."/>
        </authorList>
    </citation>
    <scope>NUCLEOTIDE SEQUENCE</scope>
    <source>
        <strain evidence="2">AG1-1C</strain>
    </source>
</reference>
<accession>A0A8H3GTG1</accession>
<organism evidence="2 3">
    <name type="scientific">Rhizoctonia solani</name>
    <dbReference type="NCBI Taxonomy" id="456999"/>
    <lineage>
        <taxon>Eukaryota</taxon>
        <taxon>Fungi</taxon>
        <taxon>Dikarya</taxon>
        <taxon>Basidiomycota</taxon>
        <taxon>Agaricomycotina</taxon>
        <taxon>Agaricomycetes</taxon>
        <taxon>Cantharellales</taxon>
        <taxon>Ceratobasidiaceae</taxon>
        <taxon>Rhizoctonia</taxon>
    </lineage>
</organism>
<evidence type="ECO:0000256" key="1">
    <source>
        <dbReference type="SAM" id="SignalP"/>
    </source>
</evidence>
<evidence type="ECO:0000313" key="3">
    <source>
        <dbReference type="Proteomes" id="UP000663846"/>
    </source>
</evidence>
<protein>
    <submittedName>
        <fullName evidence="2">Uncharacterized protein</fullName>
    </submittedName>
</protein>
<gene>
    <name evidence="2" type="ORF">RDB_LOCUS166081</name>
</gene>
<keyword evidence="1" id="KW-0732">Signal</keyword>
<evidence type="ECO:0000313" key="2">
    <source>
        <dbReference type="EMBL" id="CAE6465269.1"/>
    </source>
</evidence>
<feature type="signal peptide" evidence="1">
    <location>
        <begin position="1"/>
        <end position="19"/>
    </location>
</feature>
<dbReference type="Proteomes" id="UP000663846">
    <property type="component" value="Unassembled WGS sequence"/>
</dbReference>
<comment type="caution">
    <text evidence="2">The sequence shown here is derived from an EMBL/GenBank/DDBJ whole genome shotgun (WGS) entry which is preliminary data.</text>
</comment>
<name>A0A8H3GTG1_9AGAM</name>
<proteinExistence type="predicted"/>
<sequence length="176" mass="17941">MRFTNLVLFALCSVSLAFAQTAGTGSASDALAFVSKANNELQSGPASDITPKLTSLTAQLQALGSPLPVDQDTKSKIAVQGASIVKYVANQGMNVGPDALGGDMQSALKAFLEAMGLCVPGVDKEISRVLDVVAQVFLKNNAGNAMAVLSKAEQGNVHVAVGGIDLSLGLPIGIDL</sequence>